<keyword evidence="1" id="KW-0812">Transmembrane</keyword>
<reference evidence="3" key="1">
    <citation type="submission" date="2016-10" db="EMBL/GenBank/DDBJ databases">
        <authorList>
            <person name="Varghese N."/>
            <person name="Submissions S."/>
        </authorList>
    </citation>
    <scope>NUCLEOTIDE SEQUENCE [LARGE SCALE GENOMIC DNA]</scope>
    <source>
        <strain evidence="3">DSM 13577</strain>
    </source>
</reference>
<feature type="transmembrane region" description="Helical" evidence="1">
    <location>
        <begin position="103"/>
        <end position="121"/>
    </location>
</feature>
<evidence type="ECO:0000313" key="2">
    <source>
        <dbReference type="EMBL" id="SES68671.1"/>
    </source>
</evidence>
<dbReference type="EMBL" id="FOIF01000003">
    <property type="protein sequence ID" value="SES68671.1"/>
    <property type="molecule type" value="Genomic_DNA"/>
</dbReference>
<name>A0A1H9YI15_9FIRM</name>
<evidence type="ECO:0000256" key="1">
    <source>
        <dbReference type="SAM" id="Phobius"/>
    </source>
</evidence>
<feature type="transmembrane region" description="Helical" evidence="1">
    <location>
        <begin position="133"/>
        <end position="162"/>
    </location>
</feature>
<dbReference type="STRING" id="1120990.SAMN03080614_100339"/>
<feature type="transmembrane region" description="Helical" evidence="1">
    <location>
        <begin position="228"/>
        <end position="245"/>
    </location>
</feature>
<dbReference type="PANTHER" id="PTHR37308">
    <property type="entry name" value="INTEGRAL MEMBRANE PROTEIN"/>
    <property type="match status" value="1"/>
</dbReference>
<keyword evidence="1" id="KW-0472">Membrane</keyword>
<dbReference type="InterPro" id="IPR007163">
    <property type="entry name" value="VCA0040-like"/>
</dbReference>
<feature type="transmembrane region" description="Helical" evidence="1">
    <location>
        <begin position="206"/>
        <end position="222"/>
    </location>
</feature>
<accession>A0A1H9YI15</accession>
<keyword evidence="1" id="KW-1133">Transmembrane helix</keyword>
<dbReference type="RefSeq" id="WP_091348454.1">
    <property type="nucleotide sequence ID" value="NZ_FOIF01000003.1"/>
</dbReference>
<gene>
    <name evidence="2" type="ORF">SAMN03080614_100339</name>
</gene>
<evidence type="ECO:0000313" key="3">
    <source>
        <dbReference type="Proteomes" id="UP000243819"/>
    </source>
</evidence>
<keyword evidence="3" id="KW-1185">Reference proteome</keyword>
<dbReference type="OrthoDB" id="9793746at2"/>
<dbReference type="PANTHER" id="PTHR37308:SF1">
    <property type="entry name" value="POLYPRENYL-PHOSPHATE TRANSPORTER"/>
    <property type="match status" value="1"/>
</dbReference>
<sequence length="252" mass="27821">MKLFIQGLILGLLIVLPGMSGGTVLLIFGIYENLVKDLVKLKIKPYIPLILGLGLGIYIGGYTFAIFFKNYRDFTALFLLGCLLASIRAVLKDTPKLNKNLFVFLITGIVIGVTTAGEPLGQVIDGESTKWWLLMLGGALSTAAMIIPGVPGSSILIMLGIYDNILFYIKEFNIVNLLFYGLGSLLGIVLLLKLLEQLFQNYKPQLSYFFAGLIIGSTRILLPSSLNLLGFTLFLIGFISVWFWTNKEEHSQ</sequence>
<dbReference type="AlphaFoldDB" id="A0A1H9YI15"/>
<feature type="transmembrane region" description="Helical" evidence="1">
    <location>
        <begin position="174"/>
        <end position="194"/>
    </location>
</feature>
<proteinExistence type="predicted"/>
<protein>
    <submittedName>
        <fullName evidence="2">Putative membrane protein</fullName>
    </submittedName>
</protein>
<organism evidence="2 3">
    <name type="scientific">Anaerobranca gottschalkii DSM 13577</name>
    <dbReference type="NCBI Taxonomy" id="1120990"/>
    <lineage>
        <taxon>Bacteria</taxon>
        <taxon>Bacillati</taxon>
        <taxon>Bacillota</taxon>
        <taxon>Clostridia</taxon>
        <taxon>Eubacteriales</taxon>
        <taxon>Proteinivoracaceae</taxon>
        <taxon>Anaerobranca</taxon>
    </lineage>
</organism>
<feature type="transmembrane region" description="Helical" evidence="1">
    <location>
        <begin position="7"/>
        <end position="31"/>
    </location>
</feature>
<dbReference type="Pfam" id="PF04018">
    <property type="entry name" value="VCA0040-like"/>
    <property type="match status" value="1"/>
</dbReference>
<dbReference type="Proteomes" id="UP000243819">
    <property type="component" value="Unassembled WGS sequence"/>
</dbReference>
<feature type="transmembrane region" description="Helical" evidence="1">
    <location>
        <begin position="46"/>
        <end position="67"/>
    </location>
</feature>